<feature type="domain" description="PhoU" evidence="2">
    <location>
        <begin position="115"/>
        <end position="187"/>
    </location>
</feature>
<dbReference type="STRING" id="869212.Turpa_4072"/>
<feature type="domain" description="PhoU" evidence="2">
    <location>
        <begin position="16"/>
        <end position="102"/>
    </location>
</feature>
<evidence type="ECO:0000259" key="2">
    <source>
        <dbReference type="Pfam" id="PF01895"/>
    </source>
</evidence>
<dbReference type="Proteomes" id="UP000006048">
    <property type="component" value="Chromosome"/>
</dbReference>
<evidence type="ECO:0000256" key="1">
    <source>
        <dbReference type="ARBA" id="ARBA00008107"/>
    </source>
</evidence>
<dbReference type="InterPro" id="IPR038078">
    <property type="entry name" value="PhoU-like_sf"/>
</dbReference>
<evidence type="ECO:0000313" key="4">
    <source>
        <dbReference type="Proteomes" id="UP000006048"/>
    </source>
</evidence>
<dbReference type="PANTHER" id="PTHR42930:SF3">
    <property type="entry name" value="PHOSPHATE-SPECIFIC TRANSPORT SYSTEM ACCESSORY PROTEIN PHOU"/>
    <property type="match status" value="1"/>
</dbReference>
<dbReference type="HOGENOM" id="CLU_078518_3_0_12"/>
<protein>
    <submittedName>
        <fullName evidence="3">Phosphate uptake regulator, PhoU</fullName>
    </submittedName>
</protein>
<organism evidence="3 4">
    <name type="scientific">Turneriella parva (strain ATCC BAA-1111 / DSM 21527 / NCTC 11395 / H)</name>
    <name type="common">Leptospira parva</name>
    <dbReference type="NCBI Taxonomy" id="869212"/>
    <lineage>
        <taxon>Bacteria</taxon>
        <taxon>Pseudomonadati</taxon>
        <taxon>Spirochaetota</taxon>
        <taxon>Spirochaetia</taxon>
        <taxon>Leptospirales</taxon>
        <taxon>Leptospiraceae</taxon>
        <taxon>Turneriella</taxon>
    </lineage>
</organism>
<proteinExistence type="inferred from homology"/>
<dbReference type="KEGG" id="tpx:Turpa_4072"/>
<dbReference type="PATRIC" id="fig|869212.3.peg.4108"/>
<dbReference type="PANTHER" id="PTHR42930">
    <property type="entry name" value="PHOSPHATE-SPECIFIC TRANSPORT SYSTEM ACCESSORY PROTEIN PHOU"/>
    <property type="match status" value="1"/>
</dbReference>
<gene>
    <name evidence="3" type="ordered locus">Turpa_4072</name>
</gene>
<reference evidence="3 4" key="1">
    <citation type="submission" date="2012-06" db="EMBL/GenBank/DDBJ databases">
        <title>The complete chromosome of genome of Turneriella parva DSM 21527.</title>
        <authorList>
            <consortium name="US DOE Joint Genome Institute (JGI-PGF)"/>
            <person name="Lucas S."/>
            <person name="Han J."/>
            <person name="Lapidus A."/>
            <person name="Bruce D."/>
            <person name="Goodwin L."/>
            <person name="Pitluck S."/>
            <person name="Peters L."/>
            <person name="Kyrpides N."/>
            <person name="Mavromatis K."/>
            <person name="Ivanova N."/>
            <person name="Mikhailova N."/>
            <person name="Chertkov O."/>
            <person name="Detter J.C."/>
            <person name="Tapia R."/>
            <person name="Han C."/>
            <person name="Land M."/>
            <person name="Hauser L."/>
            <person name="Markowitz V."/>
            <person name="Cheng J.-F."/>
            <person name="Hugenholtz P."/>
            <person name="Woyke T."/>
            <person name="Wu D."/>
            <person name="Gronow S."/>
            <person name="Wellnitz S."/>
            <person name="Brambilla E."/>
            <person name="Klenk H.-P."/>
            <person name="Eisen J.A."/>
        </authorList>
    </citation>
    <scope>NUCLEOTIDE SEQUENCE [LARGE SCALE GENOMIC DNA]</scope>
    <source>
        <strain evidence="4">ATCC BAA-1111 / DSM 21527 / NCTC 11395 / H</strain>
    </source>
</reference>
<name>I4BBP9_TURPD</name>
<dbReference type="GO" id="GO:0045936">
    <property type="term" value="P:negative regulation of phosphate metabolic process"/>
    <property type="evidence" value="ECO:0007669"/>
    <property type="project" value="InterPro"/>
</dbReference>
<dbReference type="OrthoDB" id="9814256at2"/>
<dbReference type="Pfam" id="PF01895">
    <property type="entry name" value="PhoU"/>
    <property type="match status" value="2"/>
</dbReference>
<dbReference type="InterPro" id="IPR026022">
    <property type="entry name" value="PhoU_dom"/>
</dbReference>
<evidence type="ECO:0000313" key="3">
    <source>
        <dbReference type="EMBL" id="AFM14706.1"/>
    </source>
</evidence>
<dbReference type="NCBIfam" id="TIGR02135">
    <property type="entry name" value="phoU_full"/>
    <property type="match status" value="1"/>
</dbReference>
<sequence>MLIIEKSLRELRDNLQSMTEVVADMLELVKNSLEQEKINELEVVFKQDKHLDQLEKSLDRQCMELLALINPHASDLRFVFSVIKVNVDLERMGDECKNVAREMKGHSDKVPPEMKELARLVYETGQNTFKALATMDSKWAKNLILDDDNIDKLEYEILQKYPQIGISFTAKALERIADHATNICESIIYAVEGIDVRHENTIRQRMTK</sequence>
<dbReference type="AlphaFoldDB" id="I4BBP9"/>
<dbReference type="SUPFAM" id="SSF109755">
    <property type="entry name" value="PhoU-like"/>
    <property type="match status" value="1"/>
</dbReference>
<dbReference type="RefSeq" id="WP_014805182.1">
    <property type="nucleotide sequence ID" value="NC_018020.1"/>
</dbReference>
<accession>I4BBP9</accession>
<comment type="similarity">
    <text evidence="1">Belongs to the PhoU family.</text>
</comment>
<dbReference type="InterPro" id="IPR028366">
    <property type="entry name" value="PhoU"/>
</dbReference>
<dbReference type="Gene3D" id="1.20.58.220">
    <property type="entry name" value="Phosphate transport system protein phou homolog 2, domain 2"/>
    <property type="match status" value="1"/>
</dbReference>
<dbReference type="GO" id="GO:0030643">
    <property type="term" value="P:intracellular phosphate ion homeostasis"/>
    <property type="evidence" value="ECO:0007669"/>
    <property type="project" value="InterPro"/>
</dbReference>
<dbReference type="EMBL" id="CP002959">
    <property type="protein sequence ID" value="AFM14706.1"/>
    <property type="molecule type" value="Genomic_DNA"/>
</dbReference>
<keyword evidence="4" id="KW-1185">Reference proteome</keyword>